<name>A0ABW5G8Q6_9PSEU</name>
<feature type="domain" description="RES" evidence="1">
    <location>
        <begin position="87"/>
        <end position="223"/>
    </location>
</feature>
<comment type="caution">
    <text evidence="2">The sequence shown here is derived from an EMBL/GenBank/DDBJ whole genome shotgun (WGS) entry which is preliminary data.</text>
</comment>
<dbReference type="Pfam" id="PF08808">
    <property type="entry name" value="RES"/>
    <property type="match status" value="1"/>
</dbReference>
<dbReference type="InterPro" id="IPR014914">
    <property type="entry name" value="RES_dom"/>
</dbReference>
<proteinExistence type="predicted"/>
<protein>
    <submittedName>
        <fullName evidence="2">RES family NAD+ phosphorylase</fullName>
    </submittedName>
</protein>
<dbReference type="SMART" id="SM00953">
    <property type="entry name" value="RES"/>
    <property type="match status" value="1"/>
</dbReference>
<reference evidence="3" key="1">
    <citation type="journal article" date="2019" name="Int. J. Syst. Evol. Microbiol.">
        <title>The Global Catalogue of Microorganisms (GCM) 10K type strain sequencing project: providing services to taxonomists for standard genome sequencing and annotation.</title>
        <authorList>
            <consortium name="The Broad Institute Genomics Platform"/>
            <consortium name="The Broad Institute Genome Sequencing Center for Infectious Disease"/>
            <person name="Wu L."/>
            <person name="Ma J."/>
        </authorList>
    </citation>
    <scope>NUCLEOTIDE SEQUENCE [LARGE SCALE GENOMIC DNA]</scope>
    <source>
        <strain evidence="3">CGMCC 4.7645</strain>
    </source>
</reference>
<evidence type="ECO:0000313" key="2">
    <source>
        <dbReference type="EMBL" id="MFD2422482.1"/>
    </source>
</evidence>
<gene>
    <name evidence="2" type="ORF">ACFSXZ_39780</name>
</gene>
<evidence type="ECO:0000259" key="1">
    <source>
        <dbReference type="SMART" id="SM00953"/>
    </source>
</evidence>
<sequence length="252" mass="26913">MARLPPPPAHAVLTRALRRSRDIVTVDPARSLVRIFTAYGNHPQQWNTFRYTGPLPHGRFDPHPPGTVPFVTNPTTATAETGPYKQIGGGPSPPAFGRIGNGGAATTDENSGVLYFGLSVRTSVAEVFQATSIVDRKTRGPRLVVVRPARSLRLLDLTGSWPTRAGASQAISTGPKKLTQAWARAIHAAFPALDGLWYRSSMDGGGHAVCLWDPPAGTALPLAPDVLLPLDHPGLDVPLGRVCEELGYILLN</sequence>
<dbReference type="Proteomes" id="UP001597417">
    <property type="component" value="Unassembled WGS sequence"/>
</dbReference>
<dbReference type="RefSeq" id="WP_378271573.1">
    <property type="nucleotide sequence ID" value="NZ_JBHUKR010000029.1"/>
</dbReference>
<accession>A0ABW5G8Q6</accession>
<evidence type="ECO:0000313" key="3">
    <source>
        <dbReference type="Proteomes" id="UP001597417"/>
    </source>
</evidence>
<dbReference type="EMBL" id="JBHUKR010000029">
    <property type="protein sequence ID" value="MFD2422482.1"/>
    <property type="molecule type" value="Genomic_DNA"/>
</dbReference>
<keyword evidence="3" id="KW-1185">Reference proteome</keyword>
<organism evidence="2 3">
    <name type="scientific">Amycolatopsis pigmentata</name>
    <dbReference type="NCBI Taxonomy" id="450801"/>
    <lineage>
        <taxon>Bacteria</taxon>
        <taxon>Bacillati</taxon>
        <taxon>Actinomycetota</taxon>
        <taxon>Actinomycetes</taxon>
        <taxon>Pseudonocardiales</taxon>
        <taxon>Pseudonocardiaceae</taxon>
        <taxon>Amycolatopsis</taxon>
    </lineage>
</organism>